<dbReference type="Pfam" id="PF06196">
    <property type="entry name" value="DUF997"/>
    <property type="match status" value="1"/>
</dbReference>
<dbReference type="PANTHER" id="PTHR39174:SF1">
    <property type="entry name" value="INNER MEMBRANE PROTEIN"/>
    <property type="match status" value="1"/>
</dbReference>
<dbReference type="RefSeq" id="WP_024496199.1">
    <property type="nucleotide sequence ID" value="NZ_AWGA01000057.1"/>
</dbReference>
<keyword evidence="1" id="KW-1133">Transmembrane helix</keyword>
<comment type="caution">
    <text evidence="2">The sequence shown here is derived from an EMBL/GenBank/DDBJ whole genome shotgun (WGS) entry which is preliminary data.</text>
</comment>
<dbReference type="PANTHER" id="PTHR39174">
    <property type="entry name" value="INNER MEMBRANE PROTEIN-RELATED"/>
    <property type="match status" value="1"/>
</dbReference>
<evidence type="ECO:0000256" key="1">
    <source>
        <dbReference type="SAM" id="Phobius"/>
    </source>
</evidence>
<feature type="transmembrane region" description="Helical" evidence="1">
    <location>
        <begin position="12"/>
        <end position="32"/>
    </location>
</feature>
<keyword evidence="1" id="KW-0472">Membrane</keyword>
<proteinExistence type="predicted"/>
<feature type="transmembrane region" description="Helical" evidence="1">
    <location>
        <begin position="44"/>
        <end position="65"/>
    </location>
</feature>
<sequence>MDKKFTQAKKEAKIAFILAIVYLILWIASAYLLGNGSGILGLPLWFEASCIYLPLFFTLLCWLIVKYMFVDLPLDIKSESNNK</sequence>
<evidence type="ECO:0000313" key="2">
    <source>
        <dbReference type="EMBL" id="TEA27030.1"/>
    </source>
</evidence>
<protein>
    <submittedName>
        <fullName evidence="2">DUF997 family protein</fullName>
    </submittedName>
</protein>
<accession>A0AB94IC94</accession>
<name>A0AB94IC94_9GAMM</name>
<reference evidence="2 3" key="1">
    <citation type="journal article" date="2014" name="Appl. Environ. Microbiol.">
        <title>Genomic features of a bumble bee symbiont reflect its host environment.</title>
        <authorList>
            <person name="Martinson V.G."/>
            <person name="Magoc T."/>
            <person name="Koch H."/>
            <person name="Salzberg S.L."/>
            <person name="Moran N.A."/>
        </authorList>
    </citation>
    <scope>NUCLEOTIDE SEQUENCE [LARGE SCALE GENOMIC DNA]</scope>
    <source>
        <strain evidence="2 3">Bimp</strain>
    </source>
</reference>
<dbReference type="Proteomes" id="UP000506160">
    <property type="component" value="Unassembled WGS sequence"/>
</dbReference>
<evidence type="ECO:0000313" key="3">
    <source>
        <dbReference type="Proteomes" id="UP000506160"/>
    </source>
</evidence>
<gene>
    <name evidence="2" type="ORF">O970_05825</name>
</gene>
<dbReference type="InterPro" id="IPR010398">
    <property type="entry name" value="DUF997"/>
</dbReference>
<keyword evidence="3" id="KW-1185">Reference proteome</keyword>
<keyword evidence="1" id="KW-0812">Transmembrane</keyword>
<organism evidence="2 3">
    <name type="scientific">Candidatus Schmidhempelia bombi str. Bimp</name>
    <dbReference type="NCBI Taxonomy" id="1387197"/>
    <lineage>
        <taxon>Bacteria</taxon>
        <taxon>Pseudomonadati</taxon>
        <taxon>Pseudomonadota</taxon>
        <taxon>Gammaproteobacteria</taxon>
        <taxon>Orbales</taxon>
        <taxon>Orbaceae</taxon>
        <taxon>Candidatus Schmidhempelia</taxon>
    </lineage>
</organism>
<dbReference type="AlphaFoldDB" id="A0AB94IC94"/>
<dbReference type="EMBL" id="AWGA01000057">
    <property type="protein sequence ID" value="TEA27030.1"/>
    <property type="molecule type" value="Genomic_DNA"/>
</dbReference>